<sequence>MTELGVIEYHGQPEHLKAFSETVLPCGRIIRNRFVKVAMYEHGAALLGGPPNAYHQALYRTWSTGHWGMCITGNVQVSPTHLTLGRDLVVPDVLTASTVRPFKELADSVRSGCSETLAILQLSHAGRQSPNLLGGRFPFAPPLAPSALRLGSGANSQASFVGRLLYHVLFQTPKEMTVVDIDYVVQQFTKGAEMAVEAGFDGIELHASHGYLLAQFISPKSNTRVDSYSAGKLALLHRLVSSIRETVPSDFVVGIKMNAADYAIAGGAMDADLPLQHFLEIGSWGLVDFIEISGGDYENPAFMGSIKPCSQRQALFSNFSSRAMNALSTLPPESQKTAPLVLLTGGLNTLSQCSSVLKNNYAHLLGIGRLSILCPDFPRRVSQLKACEGDYSSSEPTLDVPRPVAEFDEASGTLDRVWRHVSKLVGFPKLIGAGMEMAWYIVMMRRVAAGQEVDATVGGVGAVMNMWFWRAPSRLESRHAVIPIAALSVFLLVLAVVALLWRADS</sequence>
<evidence type="ECO:0000256" key="2">
    <source>
        <dbReference type="ARBA" id="ARBA00022630"/>
    </source>
</evidence>
<evidence type="ECO:0000259" key="6">
    <source>
        <dbReference type="Pfam" id="PF00724"/>
    </source>
</evidence>
<proteinExistence type="inferred from homology"/>
<dbReference type="STRING" id="5364.A0A5C3MVY2"/>
<dbReference type="PANTHER" id="PTHR43656:SF2">
    <property type="entry name" value="BINDING OXIDOREDUCTASE, PUTATIVE (AFU_ORTHOLOGUE AFUA_2G08260)-RELATED"/>
    <property type="match status" value="1"/>
</dbReference>
<evidence type="ECO:0000313" key="8">
    <source>
        <dbReference type="Proteomes" id="UP000305948"/>
    </source>
</evidence>
<organism evidence="7 8">
    <name type="scientific">Heliocybe sulcata</name>
    <dbReference type="NCBI Taxonomy" id="5364"/>
    <lineage>
        <taxon>Eukaryota</taxon>
        <taxon>Fungi</taxon>
        <taxon>Dikarya</taxon>
        <taxon>Basidiomycota</taxon>
        <taxon>Agaricomycotina</taxon>
        <taxon>Agaricomycetes</taxon>
        <taxon>Gloeophyllales</taxon>
        <taxon>Gloeophyllaceae</taxon>
        <taxon>Heliocybe</taxon>
    </lineage>
</organism>
<dbReference type="InterPro" id="IPR001155">
    <property type="entry name" value="OxRdtase_FMN_N"/>
</dbReference>
<keyword evidence="2" id="KW-0285">Flavoprotein</keyword>
<gene>
    <name evidence="7" type="ORF">OE88DRAFT_1713714</name>
</gene>
<dbReference type="SUPFAM" id="SSF51395">
    <property type="entry name" value="FMN-linked oxidoreductases"/>
    <property type="match status" value="1"/>
</dbReference>
<accession>A0A5C3MVY2</accession>
<dbReference type="PANTHER" id="PTHR43656">
    <property type="entry name" value="BINDING OXIDOREDUCTASE, PUTATIVE (AFU_ORTHOLOGUE AFUA_2G08260)-RELATED"/>
    <property type="match status" value="1"/>
</dbReference>
<keyword evidence="5" id="KW-0812">Transmembrane</keyword>
<feature type="transmembrane region" description="Helical" evidence="5">
    <location>
        <begin position="480"/>
        <end position="501"/>
    </location>
</feature>
<evidence type="ECO:0000256" key="5">
    <source>
        <dbReference type="SAM" id="Phobius"/>
    </source>
</evidence>
<comment type="similarity">
    <text evidence="1">Belongs to the NADH:flavin oxidoreductase/NADH oxidase family.</text>
</comment>
<dbReference type="EMBL" id="ML213517">
    <property type="protein sequence ID" value="TFK49025.1"/>
    <property type="molecule type" value="Genomic_DNA"/>
</dbReference>
<dbReference type="Proteomes" id="UP000305948">
    <property type="component" value="Unassembled WGS sequence"/>
</dbReference>
<evidence type="ECO:0000256" key="3">
    <source>
        <dbReference type="ARBA" id="ARBA00022643"/>
    </source>
</evidence>
<dbReference type="AlphaFoldDB" id="A0A5C3MVY2"/>
<evidence type="ECO:0000256" key="1">
    <source>
        <dbReference type="ARBA" id="ARBA00005979"/>
    </source>
</evidence>
<keyword evidence="4" id="KW-0560">Oxidoreductase</keyword>
<dbReference type="Gene3D" id="3.20.20.70">
    <property type="entry name" value="Aldolase class I"/>
    <property type="match status" value="1"/>
</dbReference>
<dbReference type="OrthoDB" id="1663137at2759"/>
<keyword evidence="3" id="KW-0288">FMN</keyword>
<name>A0A5C3MVY2_9AGAM</name>
<dbReference type="Pfam" id="PF00724">
    <property type="entry name" value="Oxidored_FMN"/>
    <property type="match status" value="1"/>
</dbReference>
<evidence type="ECO:0000313" key="7">
    <source>
        <dbReference type="EMBL" id="TFK49025.1"/>
    </source>
</evidence>
<reference evidence="7 8" key="1">
    <citation type="journal article" date="2019" name="Nat. Ecol. Evol.">
        <title>Megaphylogeny resolves global patterns of mushroom evolution.</title>
        <authorList>
            <person name="Varga T."/>
            <person name="Krizsan K."/>
            <person name="Foldi C."/>
            <person name="Dima B."/>
            <person name="Sanchez-Garcia M."/>
            <person name="Sanchez-Ramirez S."/>
            <person name="Szollosi G.J."/>
            <person name="Szarkandi J.G."/>
            <person name="Papp V."/>
            <person name="Albert L."/>
            <person name="Andreopoulos W."/>
            <person name="Angelini C."/>
            <person name="Antonin V."/>
            <person name="Barry K.W."/>
            <person name="Bougher N.L."/>
            <person name="Buchanan P."/>
            <person name="Buyck B."/>
            <person name="Bense V."/>
            <person name="Catcheside P."/>
            <person name="Chovatia M."/>
            <person name="Cooper J."/>
            <person name="Damon W."/>
            <person name="Desjardin D."/>
            <person name="Finy P."/>
            <person name="Geml J."/>
            <person name="Haridas S."/>
            <person name="Hughes K."/>
            <person name="Justo A."/>
            <person name="Karasinski D."/>
            <person name="Kautmanova I."/>
            <person name="Kiss B."/>
            <person name="Kocsube S."/>
            <person name="Kotiranta H."/>
            <person name="LaButti K.M."/>
            <person name="Lechner B.E."/>
            <person name="Liimatainen K."/>
            <person name="Lipzen A."/>
            <person name="Lukacs Z."/>
            <person name="Mihaltcheva S."/>
            <person name="Morgado L.N."/>
            <person name="Niskanen T."/>
            <person name="Noordeloos M.E."/>
            <person name="Ohm R.A."/>
            <person name="Ortiz-Santana B."/>
            <person name="Ovrebo C."/>
            <person name="Racz N."/>
            <person name="Riley R."/>
            <person name="Savchenko A."/>
            <person name="Shiryaev A."/>
            <person name="Soop K."/>
            <person name="Spirin V."/>
            <person name="Szebenyi C."/>
            <person name="Tomsovsky M."/>
            <person name="Tulloss R.E."/>
            <person name="Uehling J."/>
            <person name="Grigoriev I.V."/>
            <person name="Vagvolgyi C."/>
            <person name="Papp T."/>
            <person name="Martin F.M."/>
            <person name="Miettinen O."/>
            <person name="Hibbett D.S."/>
            <person name="Nagy L.G."/>
        </authorList>
    </citation>
    <scope>NUCLEOTIDE SEQUENCE [LARGE SCALE GENOMIC DNA]</scope>
    <source>
        <strain evidence="7 8">OMC1185</strain>
    </source>
</reference>
<protein>
    <submittedName>
        <fullName evidence="7">FMN-linked oxidoreductase</fullName>
    </submittedName>
</protein>
<feature type="domain" description="NADH:flavin oxidoreductase/NADH oxidase N-terminal" evidence="6">
    <location>
        <begin position="30"/>
        <end position="383"/>
    </location>
</feature>
<dbReference type="InterPro" id="IPR051799">
    <property type="entry name" value="NADH_flavin_oxidoreductase"/>
</dbReference>
<dbReference type="GO" id="GO:0016491">
    <property type="term" value="F:oxidoreductase activity"/>
    <property type="evidence" value="ECO:0007669"/>
    <property type="project" value="UniProtKB-KW"/>
</dbReference>
<evidence type="ECO:0000256" key="4">
    <source>
        <dbReference type="ARBA" id="ARBA00023002"/>
    </source>
</evidence>
<keyword evidence="5" id="KW-0472">Membrane</keyword>
<keyword evidence="8" id="KW-1185">Reference proteome</keyword>
<dbReference type="InterPro" id="IPR013785">
    <property type="entry name" value="Aldolase_TIM"/>
</dbReference>
<dbReference type="GO" id="GO:0010181">
    <property type="term" value="F:FMN binding"/>
    <property type="evidence" value="ECO:0007669"/>
    <property type="project" value="InterPro"/>
</dbReference>
<keyword evidence="5" id="KW-1133">Transmembrane helix</keyword>